<feature type="domain" description="Solute-binding protein family 5" evidence="5">
    <location>
        <begin position="78"/>
        <end position="454"/>
    </location>
</feature>
<dbReference type="SUPFAM" id="SSF53850">
    <property type="entry name" value="Periplasmic binding protein-like II"/>
    <property type="match status" value="1"/>
</dbReference>
<dbReference type="AlphaFoldDB" id="A0A2R8FAK7"/>
<proteinExistence type="inferred from homology"/>
<dbReference type="GO" id="GO:1904680">
    <property type="term" value="F:peptide transmembrane transporter activity"/>
    <property type="evidence" value="ECO:0007669"/>
    <property type="project" value="TreeGrafter"/>
</dbReference>
<dbReference type="OrthoDB" id="17118at2"/>
<dbReference type="Gene3D" id="3.10.105.10">
    <property type="entry name" value="Dipeptide-binding Protein, Domain 3"/>
    <property type="match status" value="1"/>
</dbReference>
<dbReference type="FunFam" id="3.90.76.10:FF:000001">
    <property type="entry name" value="Oligopeptide ABC transporter substrate-binding protein"/>
    <property type="match status" value="1"/>
</dbReference>
<dbReference type="GO" id="GO:0043190">
    <property type="term" value="C:ATP-binding cassette (ABC) transporter complex"/>
    <property type="evidence" value="ECO:0007669"/>
    <property type="project" value="InterPro"/>
</dbReference>
<dbReference type="EMBL" id="LT993738">
    <property type="protein sequence ID" value="SPN73352.1"/>
    <property type="molecule type" value="Genomic_DNA"/>
</dbReference>
<dbReference type="Pfam" id="PF00496">
    <property type="entry name" value="SBP_bac_5"/>
    <property type="match status" value="1"/>
</dbReference>
<dbReference type="PIRSF" id="PIRSF002741">
    <property type="entry name" value="MppA"/>
    <property type="match status" value="1"/>
</dbReference>
<keyword evidence="3" id="KW-0813">Transport</keyword>
<dbReference type="Proteomes" id="UP000244926">
    <property type="component" value="Chromosome I"/>
</dbReference>
<evidence type="ECO:0000256" key="2">
    <source>
        <dbReference type="ARBA" id="ARBA00005695"/>
    </source>
</evidence>
<evidence type="ECO:0000259" key="5">
    <source>
        <dbReference type="Pfam" id="PF00496"/>
    </source>
</evidence>
<name>A0A2R8FAK7_9CHLA</name>
<keyword evidence="4" id="KW-0732">Signal</keyword>
<dbReference type="Gene3D" id="3.90.76.10">
    <property type="entry name" value="Dipeptide-binding Protein, Domain 1"/>
    <property type="match status" value="1"/>
</dbReference>
<organism evidence="6 7">
    <name type="scientific">Chlamydia serpentis</name>
    <dbReference type="NCBI Taxonomy" id="1967782"/>
    <lineage>
        <taxon>Bacteria</taxon>
        <taxon>Pseudomonadati</taxon>
        <taxon>Chlamydiota</taxon>
        <taxon>Chlamydiia</taxon>
        <taxon>Chlamydiales</taxon>
        <taxon>Chlamydiaceae</taxon>
        <taxon>Chlamydia/Chlamydophila group</taxon>
        <taxon>Chlamydia</taxon>
    </lineage>
</organism>
<dbReference type="PANTHER" id="PTHR30290:SF83">
    <property type="entry name" value="ABC TRANSPORTER SUBSTRATE-BINDING PROTEIN"/>
    <property type="match status" value="1"/>
</dbReference>
<evidence type="ECO:0000256" key="1">
    <source>
        <dbReference type="ARBA" id="ARBA00004196"/>
    </source>
</evidence>
<evidence type="ECO:0000313" key="7">
    <source>
        <dbReference type="Proteomes" id="UP000244926"/>
    </source>
</evidence>
<evidence type="ECO:0000313" key="6">
    <source>
        <dbReference type="EMBL" id="SPN73352.1"/>
    </source>
</evidence>
<dbReference type="PANTHER" id="PTHR30290">
    <property type="entry name" value="PERIPLASMIC BINDING COMPONENT OF ABC TRANSPORTER"/>
    <property type="match status" value="1"/>
</dbReference>
<dbReference type="InterPro" id="IPR030678">
    <property type="entry name" value="Peptide/Ni-bd"/>
</dbReference>
<keyword evidence="7" id="KW-1185">Reference proteome</keyword>
<dbReference type="InterPro" id="IPR039424">
    <property type="entry name" value="SBP_5"/>
</dbReference>
<dbReference type="PROSITE" id="PS51257">
    <property type="entry name" value="PROKAR_LIPOPROTEIN"/>
    <property type="match status" value="1"/>
</dbReference>
<sequence length="533" mass="60384">MRKISVGICLALVCVFSLGLQSCKKYNRLYMPKGELAINIRDEPRSLDPRQVRLLSEISLVKHIYEGLVEENTTSGIIEPALAANYSVSEDGLTYTFKLKQAFWSNGDPITAEDFLASWKQMANQEVSGIYAFAFNPIKNVRKIQEKELSIDHFGVSAPNESTLIVTLESPTSHFLKLLALPVFFPVHKSQRTLPLKESLPITSGAFYPKKIKQKQWIKLSKNPYYYNQKQVETQTITIHFIPDANTAAKLFNQGKLNWQGPPWGERIPQETLSSLESRGHLHSFDVAGTSWLTFNIHKFPLNNMKLREALAYALDKESLVSTIFLGRVKTANHLLPTNIHSYPEQQEQEISYRKVYARKLFTEALEELHITAKDLEHLNLIFPVSSPTSSLLVQLIREQWKESLGFTIPIIGKEFALLQSDLSSGNFSLATGGWFADFSDPMAFLTIFAYPSGVPPYATNHKGFLELLQNIEQEKDPNKRSNLVSQASFYLETSHIIEPIYHDAFQFAMNKKLSNLGVSPTGVVDFRYAKEN</sequence>
<gene>
    <name evidence="6" type="primary">oppA_1</name>
    <name evidence="6" type="ORF">C10C_0171</name>
</gene>
<comment type="subcellular location">
    <subcellularLocation>
        <location evidence="1">Cell envelope</location>
    </subcellularLocation>
</comment>
<dbReference type="InterPro" id="IPR000914">
    <property type="entry name" value="SBP_5_dom"/>
</dbReference>
<comment type="similarity">
    <text evidence="2">Belongs to the bacterial solute-binding protein 5 family.</text>
</comment>
<dbReference type="RefSeq" id="WP_108896331.1">
    <property type="nucleotide sequence ID" value="NZ_LT993738.1"/>
</dbReference>
<dbReference type="GO" id="GO:0015833">
    <property type="term" value="P:peptide transport"/>
    <property type="evidence" value="ECO:0007669"/>
    <property type="project" value="TreeGrafter"/>
</dbReference>
<dbReference type="GO" id="GO:0030288">
    <property type="term" value="C:outer membrane-bounded periplasmic space"/>
    <property type="evidence" value="ECO:0007669"/>
    <property type="project" value="UniProtKB-ARBA"/>
</dbReference>
<evidence type="ECO:0000256" key="4">
    <source>
        <dbReference type="ARBA" id="ARBA00022729"/>
    </source>
</evidence>
<reference evidence="7" key="1">
    <citation type="submission" date="2017-11" db="EMBL/GenBank/DDBJ databases">
        <authorList>
            <person name="Seth-Smith MB H."/>
        </authorList>
    </citation>
    <scope>NUCLEOTIDE SEQUENCE [LARGE SCALE GENOMIC DNA]</scope>
</reference>
<dbReference type="Gene3D" id="3.40.190.10">
    <property type="entry name" value="Periplasmic binding protein-like II"/>
    <property type="match status" value="1"/>
</dbReference>
<protein>
    <recommendedName>
        <fullName evidence="5">Solute-binding protein family 5 domain-containing protein</fullName>
    </recommendedName>
</protein>
<dbReference type="CDD" id="cd08504">
    <property type="entry name" value="PBP2_OppA"/>
    <property type="match status" value="1"/>
</dbReference>
<evidence type="ECO:0000256" key="3">
    <source>
        <dbReference type="ARBA" id="ARBA00022448"/>
    </source>
</evidence>
<accession>A0A2R8FAK7</accession>
<dbReference type="KEGG" id="csee:C10C_0171"/>